<keyword evidence="1" id="KW-0472">Membrane</keyword>
<keyword evidence="3" id="KW-1185">Reference proteome</keyword>
<comment type="caution">
    <text evidence="2">The sequence shown here is derived from an EMBL/GenBank/DDBJ whole genome shotgun (WGS) entry which is preliminary data.</text>
</comment>
<keyword evidence="1" id="KW-1133">Transmembrane helix</keyword>
<organism evidence="2 3">
    <name type="scientific">Cohnella boryungensis</name>
    <dbReference type="NCBI Taxonomy" id="768479"/>
    <lineage>
        <taxon>Bacteria</taxon>
        <taxon>Bacillati</taxon>
        <taxon>Bacillota</taxon>
        <taxon>Bacilli</taxon>
        <taxon>Bacillales</taxon>
        <taxon>Paenibacillaceae</taxon>
        <taxon>Cohnella</taxon>
    </lineage>
</organism>
<feature type="transmembrane region" description="Helical" evidence="1">
    <location>
        <begin position="6"/>
        <end position="26"/>
    </location>
</feature>
<evidence type="ECO:0000256" key="1">
    <source>
        <dbReference type="SAM" id="Phobius"/>
    </source>
</evidence>
<proteinExistence type="predicted"/>
<protein>
    <submittedName>
        <fullName evidence="2">Uncharacterized protein</fullName>
    </submittedName>
</protein>
<accession>A0ABV8SH33</accession>
<feature type="transmembrane region" description="Helical" evidence="1">
    <location>
        <begin position="86"/>
        <end position="108"/>
    </location>
</feature>
<name>A0ABV8SH33_9BACL</name>
<feature type="transmembrane region" description="Helical" evidence="1">
    <location>
        <begin position="63"/>
        <end position="80"/>
    </location>
</feature>
<dbReference type="RefSeq" id="WP_204601285.1">
    <property type="nucleotide sequence ID" value="NZ_JBHSED010000040.1"/>
</dbReference>
<sequence length="281" mass="32592">MKYNLDSLLLVIVFVLFFGLLVGFFIRGLFIPSKKLGLWERMLNFDLSTINGESSKTWRSQDWIWAFTFLIYAQVFTVLYQDMVMVVVSFVSTFVSITLGAVAIYISLKQATSGDQLKDKINETLTAMSSKLNQMDNKFDTFNPNFYNKQAVEEQVNQAKEQVFSKVEGNDQETFSKDDVKNMISEQLDKLKTEIKDSLYNEESPREKNYNEGVLDEAKTIFVKIIQNIPSGTEFSMSYIINTLHDNLREFIHISHLTQWMGSMKRLGLVEFLDPYNYKKK</sequence>
<reference evidence="3" key="1">
    <citation type="journal article" date="2019" name="Int. J. Syst. Evol. Microbiol.">
        <title>The Global Catalogue of Microorganisms (GCM) 10K type strain sequencing project: providing services to taxonomists for standard genome sequencing and annotation.</title>
        <authorList>
            <consortium name="The Broad Institute Genomics Platform"/>
            <consortium name="The Broad Institute Genome Sequencing Center for Infectious Disease"/>
            <person name="Wu L."/>
            <person name="Ma J."/>
        </authorList>
    </citation>
    <scope>NUCLEOTIDE SEQUENCE [LARGE SCALE GENOMIC DNA]</scope>
    <source>
        <strain evidence="3">CGMCC 4.1641</strain>
    </source>
</reference>
<evidence type="ECO:0000313" key="2">
    <source>
        <dbReference type="EMBL" id="MFC4305699.1"/>
    </source>
</evidence>
<keyword evidence="1" id="KW-0812">Transmembrane</keyword>
<dbReference type="Proteomes" id="UP001595755">
    <property type="component" value="Unassembled WGS sequence"/>
</dbReference>
<evidence type="ECO:0000313" key="3">
    <source>
        <dbReference type="Proteomes" id="UP001595755"/>
    </source>
</evidence>
<gene>
    <name evidence="2" type="ORF">ACFO1S_19905</name>
</gene>
<dbReference type="EMBL" id="JBHSED010000040">
    <property type="protein sequence ID" value="MFC4305699.1"/>
    <property type="molecule type" value="Genomic_DNA"/>
</dbReference>